<comment type="caution">
    <text evidence="1">The sequence shown here is derived from an EMBL/GenBank/DDBJ whole genome shotgun (WGS) entry which is preliminary data.</text>
</comment>
<proteinExistence type="predicted"/>
<accession>A0A0G0G840</accession>
<gene>
    <name evidence="1" type="ORF">US40_C0003G0004</name>
</gene>
<reference evidence="1 2" key="1">
    <citation type="journal article" date="2015" name="Nature">
        <title>rRNA introns, odd ribosomes, and small enigmatic genomes across a large radiation of phyla.</title>
        <authorList>
            <person name="Brown C.T."/>
            <person name="Hug L.A."/>
            <person name="Thomas B.C."/>
            <person name="Sharon I."/>
            <person name="Castelle C.J."/>
            <person name="Singh A."/>
            <person name="Wilkins M.J."/>
            <person name="Williams K.H."/>
            <person name="Banfield J.F."/>
        </authorList>
    </citation>
    <scope>NUCLEOTIDE SEQUENCE [LARGE SCALE GENOMIC DNA]</scope>
</reference>
<dbReference type="AlphaFoldDB" id="A0A0G0G840"/>
<sequence>MRSLGYVSAVIFSISLLFLIPLMSITQGIQYNIPKTIQLQTQPSQIPRGIGLVAPAYYVRVISPNGGESIALDGAFQKIPFSIYLDKSKDGKYEFQLELWRNGKKVGNINASPQAFSFKNIETGFGMPQYQAGAYYVGGGTPSNYFVATAGSGYRVRVVALLDGKLVAVDESDSDFTFTAGPPSGKPHVTLITPNGGETFELGKGANVQFSYSDLDPYKLIQYESALQLWQDGKLLGETIGRESLNVNGDKVSISVNIDSYQDPKTLNALKAKEGGGYMLRVIIYESDNPVADDDSDASFSFTKSGTIGPITTFIKGTLSPLQKFWEGIKNLFATFN</sequence>
<organism evidence="1 2">
    <name type="scientific">Candidatus Roizmanbacteria bacterium GW2011_GWC2_37_13</name>
    <dbReference type="NCBI Taxonomy" id="1618486"/>
    <lineage>
        <taxon>Bacteria</taxon>
        <taxon>Candidatus Roizmaniibacteriota</taxon>
    </lineage>
</organism>
<name>A0A0G0G840_9BACT</name>
<evidence type="ECO:0000313" key="1">
    <source>
        <dbReference type="EMBL" id="KKQ26152.1"/>
    </source>
</evidence>
<dbReference type="Proteomes" id="UP000034917">
    <property type="component" value="Unassembled WGS sequence"/>
</dbReference>
<dbReference type="EMBL" id="LBSV01000003">
    <property type="protein sequence ID" value="KKQ26152.1"/>
    <property type="molecule type" value="Genomic_DNA"/>
</dbReference>
<evidence type="ECO:0000313" key="2">
    <source>
        <dbReference type="Proteomes" id="UP000034917"/>
    </source>
</evidence>
<protein>
    <submittedName>
        <fullName evidence="1">Uncharacterized protein</fullName>
    </submittedName>
</protein>